<evidence type="ECO:0000313" key="2">
    <source>
        <dbReference type="Proteomes" id="UP000176204"/>
    </source>
</evidence>
<dbReference type="KEGG" id="agl:PYTT_1706"/>
<reference evidence="2" key="1">
    <citation type="submission" date="2016-09" db="EMBL/GenBank/DDBJ databases">
        <authorList>
            <person name="Koehorst J."/>
        </authorList>
    </citation>
    <scope>NUCLEOTIDE SEQUENCE [LARGE SCALE GENOMIC DNA]</scope>
</reference>
<name>A0A1H6LSS8_9BACT</name>
<sequence>MQYGVEVHYVLWMLLNSEGGVCASVPRSSYIDLPTGWAPGKEVTSFRQSSITGSLFIPESKDWVKLDLLDDGEPYWKGRFPLKQAKKSSFAVFEKVGEE</sequence>
<dbReference type="AlphaFoldDB" id="A0A1H6LSS8"/>
<dbReference type="Proteomes" id="UP000176204">
    <property type="component" value="Chromosome I"/>
</dbReference>
<accession>A0A1H6LSS8</accession>
<protein>
    <submittedName>
        <fullName evidence="1">Uncharacterized protein</fullName>
    </submittedName>
</protein>
<dbReference type="EMBL" id="LT629973">
    <property type="protein sequence ID" value="SEH91766.1"/>
    <property type="molecule type" value="Genomic_DNA"/>
</dbReference>
<proteinExistence type="predicted"/>
<gene>
    <name evidence="1" type="ORF">PYTT_1706</name>
</gene>
<evidence type="ECO:0000313" key="1">
    <source>
        <dbReference type="EMBL" id="SEH91766.1"/>
    </source>
</evidence>
<keyword evidence="2" id="KW-1185">Reference proteome</keyword>
<organism evidence="1 2">
    <name type="scientific">Akkermansia glycaniphila</name>
    <dbReference type="NCBI Taxonomy" id="1679444"/>
    <lineage>
        <taxon>Bacteria</taxon>
        <taxon>Pseudomonadati</taxon>
        <taxon>Verrucomicrobiota</taxon>
        <taxon>Verrucomicrobiia</taxon>
        <taxon>Verrucomicrobiales</taxon>
        <taxon>Akkermansiaceae</taxon>
        <taxon>Akkermansia</taxon>
    </lineage>
</organism>
<dbReference type="RefSeq" id="WP_141675704.1">
    <property type="nucleotide sequence ID" value="NZ_LIGX01000003.1"/>
</dbReference>